<accession>A0A2S6Z3Z4</accession>
<keyword evidence="1" id="KW-0238">DNA-binding</keyword>
<dbReference type="EMBL" id="MIGV01000014">
    <property type="protein sequence ID" value="PPT75640.1"/>
    <property type="molecule type" value="Genomic_DNA"/>
</dbReference>
<sequence>MHSSCWSRAMVAVLNPLALTERLRVPDRTILSPSAMAGLLDLSQQELAELAGVHRNSLRVHPESPRVQDLLRNLSRLLVAMTQVQPDERQVVFHLKNTPIPAFEFATLLEVVKQGRTDDALTYLRTVASGASGGS</sequence>
<name>A0A2S6Z3Z4_9XANT</name>
<gene>
    <name evidence="1" type="ORF">XaplCFBP3122_12500</name>
</gene>
<dbReference type="GO" id="GO:0003677">
    <property type="term" value="F:DNA binding"/>
    <property type="evidence" value="ECO:0007669"/>
    <property type="project" value="UniProtKB-KW"/>
</dbReference>
<evidence type="ECO:0000313" key="2">
    <source>
        <dbReference type="Proteomes" id="UP000238270"/>
    </source>
</evidence>
<evidence type="ECO:0000313" key="1">
    <source>
        <dbReference type="EMBL" id="PPT75640.1"/>
    </source>
</evidence>
<protein>
    <submittedName>
        <fullName evidence="1">DNA-binding protein</fullName>
    </submittedName>
</protein>
<comment type="caution">
    <text evidence="1">The sequence shown here is derived from an EMBL/GenBank/DDBJ whole genome shotgun (WGS) entry which is preliminary data.</text>
</comment>
<organism evidence="1 2">
    <name type="scientific">Xanthomonas arboricola pv. populi</name>
    <dbReference type="NCBI Taxonomy" id="487823"/>
    <lineage>
        <taxon>Bacteria</taxon>
        <taxon>Pseudomonadati</taxon>
        <taxon>Pseudomonadota</taxon>
        <taxon>Gammaproteobacteria</taxon>
        <taxon>Lysobacterales</taxon>
        <taxon>Lysobacteraceae</taxon>
        <taxon>Xanthomonas</taxon>
    </lineage>
</organism>
<reference evidence="1 2" key="1">
    <citation type="submission" date="2016-08" db="EMBL/GenBank/DDBJ databases">
        <title>Evolution of the type three secretion system and type three effector repertoires in Xanthomonas.</title>
        <authorList>
            <person name="Merda D."/>
            <person name="Briand M."/>
            <person name="Bosis E."/>
            <person name="Rousseau C."/>
            <person name="Portier P."/>
            <person name="Jacques M.-A."/>
            <person name="Fischer-Le Saux M."/>
        </authorList>
    </citation>
    <scope>NUCLEOTIDE SEQUENCE [LARGE SCALE GENOMIC DNA]</scope>
    <source>
        <strain evidence="1 2">CFBP 3122</strain>
    </source>
</reference>
<proteinExistence type="predicted"/>
<dbReference type="Proteomes" id="UP000238270">
    <property type="component" value="Unassembled WGS sequence"/>
</dbReference>
<dbReference type="AlphaFoldDB" id="A0A2S6Z3Z4"/>